<dbReference type="GO" id="GO:0009279">
    <property type="term" value="C:cell outer membrane"/>
    <property type="evidence" value="ECO:0007669"/>
    <property type="project" value="UniProtKB-SubCell"/>
</dbReference>
<evidence type="ECO:0000313" key="6">
    <source>
        <dbReference type="EMBL" id="PYF74327.1"/>
    </source>
</evidence>
<evidence type="ECO:0000256" key="3">
    <source>
        <dbReference type="ARBA" id="ARBA00023237"/>
    </source>
</evidence>
<gene>
    <name evidence="6" type="ORF">B0O44_104498</name>
</gene>
<keyword evidence="3" id="KW-0998">Cell outer membrane</keyword>
<evidence type="ECO:0000256" key="4">
    <source>
        <dbReference type="SAM" id="SignalP"/>
    </source>
</evidence>
<dbReference type="InterPro" id="IPR036942">
    <property type="entry name" value="Beta-barrel_TonB_sf"/>
</dbReference>
<evidence type="ECO:0000256" key="2">
    <source>
        <dbReference type="ARBA" id="ARBA00023136"/>
    </source>
</evidence>
<dbReference type="Pfam" id="PF14905">
    <property type="entry name" value="OMP_b-brl_3"/>
    <property type="match status" value="1"/>
</dbReference>
<keyword evidence="4" id="KW-0732">Signal</keyword>
<organism evidence="6 7">
    <name type="scientific">Pedobacter nutrimenti</name>
    <dbReference type="NCBI Taxonomy" id="1241337"/>
    <lineage>
        <taxon>Bacteria</taxon>
        <taxon>Pseudomonadati</taxon>
        <taxon>Bacteroidota</taxon>
        <taxon>Sphingobacteriia</taxon>
        <taxon>Sphingobacteriales</taxon>
        <taxon>Sphingobacteriaceae</taxon>
        <taxon>Pedobacter</taxon>
    </lineage>
</organism>
<dbReference type="SUPFAM" id="SSF56935">
    <property type="entry name" value="Porins"/>
    <property type="match status" value="1"/>
</dbReference>
<keyword evidence="7" id="KW-1185">Reference proteome</keyword>
<dbReference type="Proteomes" id="UP000248198">
    <property type="component" value="Unassembled WGS sequence"/>
</dbReference>
<dbReference type="Gene3D" id="2.40.170.20">
    <property type="entry name" value="TonB-dependent receptor, beta-barrel domain"/>
    <property type="match status" value="1"/>
</dbReference>
<evidence type="ECO:0000256" key="1">
    <source>
        <dbReference type="ARBA" id="ARBA00004442"/>
    </source>
</evidence>
<dbReference type="Gene3D" id="2.170.130.10">
    <property type="entry name" value="TonB-dependent receptor, plug domain"/>
    <property type="match status" value="1"/>
</dbReference>
<dbReference type="InterPro" id="IPR037066">
    <property type="entry name" value="Plug_dom_sf"/>
</dbReference>
<dbReference type="InterPro" id="IPR041700">
    <property type="entry name" value="OMP_b-brl_3"/>
</dbReference>
<dbReference type="PANTHER" id="PTHR40980">
    <property type="entry name" value="PLUG DOMAIN-CONTAINING PROTEIN"/>
    <property type="match status" value="1"/>
</dbReference>
<feature type="domain" description="Outer membrane protein beta-barrel" evidence="5">
    <location>
        <begin position="302"/>
        <end position="691"/>
    </location>
</feature>
<feature type="chain" id="PRO_5016290732" evidence="4">
    <location>
        <begin position="19"/>
        <end position="711"/>
    </location>
</feature>
<sequence>MKIYPLLFLLMSCSVAFAQKDSTLLRKDTTAKQLELVTISSSRKNVEMKNGKLIYNVEKSAAAAGSTAFDLLRRTPGVKVDQDENLLLKGSAAANVMIDGKMNYLSAQQLASLLKGMTSDQISRIEVITAPSAQYDASGNSGIINIVTRKSNKPGYALNLSSGITLGHYVLNNQNITGNIRVKRFNFFGNLGYSYRRSYREENSRQLFDTKAGTPQILDRIGFNPFRSQYYSYRLGTDVYLNKKQQIGFVYTGTRDDWTKDAVYTTYTRSTKEELLSAKDSKVYSKEPYYNNAYNLNYKYSIDSIGKMLTADADYISYRNNSDGHLGSGTSLLNYHQPSHIDIRSLKTDLVWPLGKWNLKTGLKYSSVKIDNNFNYDSLQNNSLVQVAALSDHFIYKEQISAAYFSASKQWEHTTLDAGLRLEHTLSEGNSVKTASLNKSVYTDLFPSLALTQQLSTNHKLDFSLSRRIGRPGYRDLNPARYFTDQSSYYQGNPGLLAEKAWVLSAAYTLMDKYIASLSFNRADQFISSSINSDPATGTLIRSVANFSHKDRFEAQVIVPVEIGTFWSISTSATLSYTRYPLVQLQGFKNVDKMAIELYASQTFRLPGKTSLELLTRYTSADLNGVYMARYYFSMDGGIKKTLLKDKLDVKFAFADLFHTGWYWGYSLSNTANFSYKNIPDSRRFSFGLSYRLGGKLSGNKPRQTDEQKRL</sequence>
<evidence type="ECO:0000313" key="7">
    <source>
        <dbReference type="Proteomes" id="UP000248198"/>
    </source>
</evidence>
<keyword evidence="6" id="KW-0675">Receptor</keyword>
<dbReference type="OrthoDB" id="606851at2"/>
<feature type="signal peptide" evidence="4">
    <location>
        <begin position="1"/>
        <end position="18"/>
    </location>
</feature>
<dbReference type="AlphaFoldDB" id="A0A318UG32"/>
<comment type="subcellular location">
    <subcellularLocation>
        <location evidence="1">Cell outer membrane</location>
    </subcellularLocation>
</comment>
<proteinExistence type="predicted"/>
<dbReference type="RefSeq" id="WP_110831542.1">
    <property type="nucleotide sequence ID" value="NZ_QKLU01000004.1"/>
</dbReference>
<name>A0A318UG32_9SPHI</name>
<evidence type="ECO:0000259" key="5">
    <source>
        <dbReference type="Pfam" id="PF14905"/>
    </source>
</evidence>
<reference evidence="6 7" key="1">
    <citation type="submission" date="2018-06" db="EMBL/GenBank/DDBJ databases">
        <title>Genomic Encyclopedia of Archaeal and Bacterial Type Strains, Phase II (KMG-II): from individual species to whole genera.</title>
        <authorList>
            <person name="Goeker M."/>
        </authorList>
    </citation>
    <scope>NUCLEOTIDE SEQUENCE [LARGE SCALE GENOMIC DNA]</scope>
    <source>
        <strain evidence="6 7">DSM 27372</strain>
    </source>
</reference>
<comment type="caution">
    <text evidence="6">The sequence shown here is derived from an EMBL/GenBank/DDBJ whole genome shotgun (WGS) entry which is preliminary data.</text>
</comment>
<accession>A0A318UG32</accession>
<keyword evidence="2" id="KW-0472">Membrane</keyword>
<protein>
    <submittedName>
        <fullName evidence="6">Outer membrane receptor protein involved in Fe transport</fullName>
    </submittedName>
</protein>
<dbReference type="PANTHER" id="PTHR40980:SF4">
    <property type="entry name" value="TONB-DEPENDENT RECEPTOR-LIKE BETA-BARREL DOMAIN-CONTAINING PROTEIN"/>
    <property type="match status" value="1"/>
</dbReference>
<dbReference type="EMBL" id="QKLU01000004">
    <property type="protein sequence ID" value="PYF74327.1"/>
    <property type="molecule type" value="Genomic_DNA"/>
</dbReference>